<dbReference type="EMBL" id="WTPW01001050">
    <property type="protein sequence ID" value="KAF0459947.1"/>
    <property type="molecule type" value="Genomic_DNA"/>
</dbReference>
<keyword evidence="3" id="KW-0963">Cytoplasm</keyword>
<dbReference type="Pfam" id="PF25789">
    <property type="entry name" value="TPR_NAA35"/>
    <property type="match status" value="1"/>
</dbReference>
<feature type="region of interest" description="Disordered" evidence="4">
    <location>
        <begin position="757"/>
        <end position="796"/>
    </location>
</feature>
<dbReference type="InterPro" id="IPR057983">
    <property type="entry name" value="NAA35-like_N"/>
</dbReference>
<dbReference type="OrthoDB" id="269405at2759"/>
<evidence type="ECO:0000313" key="7">
    <source>
        <dbReference type="EMBL" id="KAF0459947.1"/>
    </source>
</evidence>
<feature type="compositionally biased region" description="Basic residues" evidence="4">
    <location>
        <begin position="772"/>
        <end position="783"/>
    </location>
</feature>
<evidence type="ECO:0000259" key="5">
    <source>
        <dbReference type="Pfam" id="PF04112"/>
    </source>
</evidence>
<dbReference type="Pfam" id="PF04112">
    <property type="entry name" value="Mak10"/>
    <property type="match status" value="1"/>
</dbReference>
<evidence type="ECO:0000256" key="1">
    <source>
        <dbReference type="ARBA" id="ARBA00004496"/>
    </source>
</evidence>
<evidence type="ECO:0000256" key="4">
    <source>
        <dbReference type="SAM" id="MobiDB-lite"/>
    </source>
</evidence>
<feature type="domain" description="NAA35-like N-terminal" evidence="5">
    <location>
        <begin position="69"/>
        <end position="234"/>
    </location>
</feature>
<feature type="domain" description="NAA35-like TPR repeats" evidence="6">
    <location>
        <begin position="368"/>
        <end position="823"/>
    </location>
</feature>
<reference evidence="7 8" key="1">
    <citation type="journal article" date="2019" name="Environ. Microbiol.">
        <title>At the nexus of three kingdoms: the genome of the mycorrhizal fungus Gigaspora margarita provides insights into plant, endobacterial and fungal interactions.</title>
        <authorList>
            <person name="Venice F."/>
            <person name="Ghignone S."/>
            <person name="Salvioli di Fossalunga A."/>
            <person name="Amselem J."/>
            <person name="Novero M."/>
            <person name="Xianan X."/>
            <person name="Sedzielewska Toro K."/>
            <person name="Morin E."/>
            <person name="Lipzen A."/>
            <person name="Grigoriev I.V."/>
            <person name="Henrissat B."/>
            <person name="Martin F.M."/>
            <person name="Bonfante P."/>
        </authorList>
    </citation>
    <scope>NUCLEOTIDE SEQUENCE [LARGE SCALE GENOMIC DNA]</scope>
    <source>
        <strain evidence="7 8">BEG34</strain>
    </source>
</reference>
<dbReference type="GO" id="GO:0031417">
    <property type="term" value="C:NatC complex"/>
    <property type="evidence" value="ECO:0007669"/>
    <property type="project" value="InterPro"/>
</dbReference>
<dbReference type="InterPro" id="IPR057982">
    <property type="entry name" value="TPR_NAA35"/>
</dbReference>
<organism evidence="7 8">
    <name type="scientific">Gigaspora margarita</name>
    <dbReference type="NCBI Taxonomy" id="4874"/>
    <lineage>
        <taxon>Eukaryota</taxon>
        <taxon>Fungi</taxon>
        <taxon>Fungi incertae sedis</taxon>
        <taxon>Mucoromycota</taxon>
        <taxon>Glomeromycotina</taxon>
        <taxon>Glomeromycetes</taxon>
        <taxon>Diversisporales</taxon>
        <taxon>Gigasporaceae</taxon>
        <taxon>Gigaspora</taxon>
    </lineage>
</organism>
<evidence type="ECO:0000256" key="2">
    <source>
        <dbReference type="ARBA" id="ARBA00006289"/>
    </source>
</evidence>
<dbReference type="AlphaFoldDB" id="A0A8H3XIQ4"/>
<evidence type="ECO:0000259" key="6">
    <source>
        <dbReference type="Pfam" id="PF25789"/>
    </source>
</evidence>
<keyword evidence="8" id="KW-1185">Reference proteome</keyword>
<comment type="caution">
    <text evidence="7">The sequence shown here is derived from an EMBL/GenBank/DDBJ whole genome shotgun (WGS) entry which is preliminary data.</text>
</comment>
<evidence type="ECO:0000256" key="3">
    <source>
        <dbReference type="ARBA" id="ARBA00022490"/>
    </source>
</evidence>
<proteinExistence type="inferred from homology"/>
<evidence type="ECO:0000313" key="8">
    <source>
        <dbReference type="Proteomes" id="UP000439903"/>
    </source>
</evidence>
<gene>
    <name evidence="7" type="ORF">F8M41_000643</name>
</gene>
<sequence length="826" mass="95324">MAAPTTSTNDLSQGGLNASIDFTQANLSEMSLAETQSHDDMDRQESLLIPQYKDITSFLDEVVDEFEIGQLVHLESFGLYDAMSSIEIMDPKMDSGMILDSDLNKKPFELRARLKPEQVLWIMDRLFICEMTWHTGHSLSQTLFTCMYLHYVPELTPELFLNIDDTSNDTLDQNAEAPIEFVILVLKAYVMGTVKCCQLVLDEMAKGNVYEEEDFATNKYGISIYEDFPESQAIKLLDDAETWLEQYGGPWIRLHGYEQNESIIHAIVSRLSLRKSFLLILMHMSQPRCQQYTQAQSQISIAMKLLNGSQNEISVNNTQDLGVEVEGAFDPLINRKLISQTPPRPIRLLSLQESIDEMLNMFKSLNSICEIIDYKSATSLTRFLTYHAAQQPTPCAFSRSLLQSTVCTENRILGKISIYQLVKDSVTELTNPPYIYFASKNEMDVLSNGAHIDEAKYNTSKLIHTFVDSTMKPLTDYYRILCHNRSRQRRNMCKVLADWDLLQEESEHIDIELQSITKEEPLKTDEGQSYSFHLSSWVYHHKLMLMEEILFLGFELELYGSHEFVMIYWYLDYLLGVHYQHLERIHMHATDDRKFKKQKSFQSAPSSLSTVSLIISYQTFVVARQDICRGIHRIITALQKTGHFKPPQLEFDDESTRFWHRFKVYRTLGSPTMLTFQELKEMTQLDNISTLDLFNVSLRNFQSARTSIENLLSMKPSDTRMENCNAEFIKDLRAMLRVCIANIVNLLKIIDEFKSISEPNKNQDNDGESNKKGRKQQKQRQQKNRQQSMTISAAASTSSQSQNIAINKVVNFDFKYHPWFPVVTLK</sequence>
<name>A0A8H3XIQ4_GIGMA</name>
<dbReference type="PANTHER" id="PTHR21373:SF0">
    <property type="entry name" value="N-ALPHA-ACETYLTRANSFERASE 35, NATC AUXILIARY SUBUNIT"/>
    <property type="match status" value="1"/>
</dbReference>
<dbReference type="Proteomes" id="UP000439903">
    <property type="component" value="Unassembled WGS sequence"/>
</dbReference>
<comment type="similarity">
    <text evidence="2">Belongs to the MAK10 family.</text>
</comment>
<feature type="compositionally biased region" description="Low complexity" evidence="4">
    <location>
        <begin position="784"/>
        <end position="796"/>
    </location>
</feature>
<dbReference type="PANTHER" id="PTHR21373">
    <property type="entry name" value="GLUCOSE REPRESSIBLE PROTEIN MAK10"/>
    <property type="match status" value="1"/>
</dbReference>
<comment type="subcellular location">
    <subcellularLocation>
        <location evidence="1">Cytoplasm</location>
    </subcellularLocation>
</comment>
<protein>
    <submittedName>
        <fullName evidence="7">Mak10-domain-containing protein</fullName>
    </submittedName>
</protein>
<feature type="compositionally biased region" description="Basic and acidic residues" evidence="4">
    <location>
        <begin position="757"/>
        <end position="771"/>
    </location>
</feature>
<accession>A0A8H3XIQ4</accession>
<dbReference type="InterPro" id="IPR007244">
    <property type="entry name" value="Naa35_N"/>
</dbReference>